<dbReference type="Pfam" id="PF04977">
    <property type="entry name" value="DivIC"/>
    <property type="match status" value="1"/>
</dbReference>
<comment type="caution">
    <text evidence="2">The sequence shown here is derived from an EMBL/GenBank/DDBJ whole genome shotgun (WGS) entry which is preliminary data.</text>
</comment>
<organism evidence="2 3">
    <name type="scientific">Bacillus cytotoxicus</name>
    <dbReference type="NCBI Taxonomy" id="580165"/>
    <lineage>
        <taxon>Bacteria</taxon>
        <taxon>Bacillati</taxon>
        <taxon>Bacillota</taxon>
        <taxon>Bacilli</taxon>
        <taxon>Bacillales</taxon>
        <taxon>Bacillaceae</taxon>
        <taxon>Bacillus</taxon>
        <taxon>Bacillus cereus group</taxon>
    </lineage>
</organism>
<keyword evidence="1" id="KW-0472">Membrane</keyword>
<dbReference type="EMBL" id="FMIK01000024">
    <property type="protein sequence ID" value="SCL93308.1"/>
    <property type="molecule type" value="Genomic_DNA"/>
</dbReference>
<feature type="transmembrane region" description="Helical" evidence="1">
    <location>
        <begin position="34"/>
        <end position="52"/>
    </location>
</feature>
<dbReference type="GO" id="GO:0051301">
    <property type="term" value="P:cell division"/>
    <property type="evidence" value="ECO:0007669"/>
    <property type="project" value="InterPro"/>
</dbReference>
<protein>
    <submittedName>
        <fullName evidence="2">Septum formation initiator</fullName>
    </submittedName>
</protein>
<evidence type="ECO:0000256" key="1">
    <source>
        <dbReference type="SAM" id="Phobius"/>
    </source>
</evidence>
<accession>A0AAX2CH32</accession>
<dbReference type="InterPro" id="IPR039076">
    <property type="entry name" value="DivIC"/>
</dbReference>
<sequence length="119" mass="14422">MMRKLKKVNVPNTMQHQSQSNEYRVINKKKIRRFLLALLFIVSSTLYVQYILTKQQEMIQKKRVIVEKQQKQLVYLKKDSEYLEAKVENLTNNEEEILQFARKEYHFSKPDETIFILPE</sequence>
<keyword evidence="1" id="KW-0812">Transmembrane</keyword>
<dbReference type="AlphaFoldDB" id="A0AAX2CH32"/>
<dbReference type="Proteomes" id="UP000242164">
    <property type="component" value="Unassembled WGS sequence"/>
</dbReference>
<evidence type="ECO:0000313" key="2">
    <source>
        <dbReference type="EMBL" id="SCL93308.1"/>
    </source>
</evidence>
<keyword evidence="1" id="KW-1133">Transmembrane helix</keyword>
<reference evidence="2 3" key="1">
    <citation type="submission" date="2016-08" db="EMBL/GenBank/DDBJ databases">
        <authorList>
            <person name="Loux V."/>
            <person name="Rue O."/>
        </authorList>
    </citation>
    <scope>NUCLEOTIDE SEQUENCE [LARGE SCALE GENOMIC DNA]</scope>
    <source>
        <strain evidence="2 3">AFSSA_08CEB44bac</strain>
    </source>
</reference>
<dbReference type="InterPro" id="IPR007060">
    <property type="entry name" value="FtsL/DivIC"/>
</dbReference>
<evidence type="ECO:0000313" key="3">
    <source>
        <dbReference type="Proteomes" id="UP000242164"/>
    </source>
</evidence>
<dbReference type="PANTHER" id="PTHR40027">
    <property type="entry name" value="CELL DIVISION PROTEIN DIVIC"/>
    <property type="match status" value="1"/>
</dbReference>
<dbReference type="PANTHER" id="PTHR40027:SF1">
    <property type="entry name" value="CELL DIVISION PROTEIN DIVIC"/>
    <property type="match status" value="1"/>
</dbReference>
<name>A0AAX2CH32_9BACI</name>
<gene>
    <name evidence="2" type="ORF">BCB44BAC_02215</name>
</gene>
<proteinExistence type="predicted"/>